<evidence type="ECO:0000256" key="1">
    <source>
        <dbReference type="SAM" id="MobiDB-lite"/>
    </source>
</evidence>
<gene>
    <name evidence="2" type="ORF">CPELLU_LOCUS21441</name>
</gene>
<dbReference type="Proteomes" id="UP000789759">
    <property type="component" value="Unassembled WGS sequence"/>
</dbReference>
<feature type="non-terminal residue" evidence="2">
    <location>
        <position position="60"/>
    </location>
</feature>
<accession>A0A9N9KJQ6</accession>
<evidence type="ECO:0000313" key="2">
    <source>
        <dbReference type="EMBL" id="CAG8836756.1"/>
    </source>
</evidence>
<name>A0A9N9KJQ6_9GLOM</name>
<feature type="non-terminal residue" evidence="2">
    <location>
        <position position="1"/>
    </location>
</feature>
<reference evidence="2" key="1">
    <citation type="submission" date="2021-06" db="EMBL/GenBank/DDBJ databases">
        <authorList>
            <person name="Kallberg Y."/>
            <person name="Tangrot J."/>
            <person name="Rosling A."/>
        </authorList>
    </citation>
    <scope>NUCLEOTIDE SEQUENCE</scope>
    <source>
        <strain evidence="2">FL966</strain>
    </source>
</reference>
<keyword evidence="3" id="KW-1185">Reference proteome</keyword>
<organism evidence="2 3">
    <name type="scientific">Cetraspora pellucida</name>
    <dbReference type="NCBI Taxonomy" id="1433469"/>
    <lineage>
        <taxon>Eukaryota</taxon>
        <taxon>Fungi</taxon>
        <taxon>Fungi incertae sedis</taxon>
        <taxon>Mucoromycota</taxon>
        <taxon>Glomeromycotina</taxon>
        <taxon>Glomeromycetes</taxon>
        <taxon>Diversisporales</taxon>
        <taxon>Gigasporaceae</taxon>
        <taxon>Cetraspora</taxon>
    </lineage>
</organism>
<sequence>IEESTMENLYSDEFDSLSDNNNEERNSNDNEELTLTSIQEEEVEKVQCLFEECDTEYLWL</sequence>
<dbReference type="AlphaFoldDB" id="A0A9N9KJQ6"/>
<comment type="caution">
    <text evidence="2">The sequence shown here is derived from an EMBL/GenBank/DDBJ whole genome shotgun (WGS) entry which is preliminary data.</text>
</comment>
<feature type="compositionally biased region" description="Acidic residues" evidence="1">
    <location>
        <begin position="1"/>
        <end position="16"/>
    </location>
</feature>
<protein>
    <submittedName>
        <fullName evidence="2">301_t:CDS:1</fullName>
    </submittedName>
</protein>
<proteinExistence type="predicted"/>
<feature type="region of interest" description="Disordered" evidence="1">
    <location>
        <begin position="1"/>
        <end position="32"/>
    </location>
</feature>
<evidence type="ECO:0000313" key="3">
    <source>
        <dbReference type="Proteomes" id="UP000789759"/>
    </source>
</evidence>
<dbReference type="EMBL" id="CAJVQA010079481">
    <property type="protein sequence ID" value="CAG8836756.1"/>
    <property type="molecule type" value="Genomic_DNA"/>
</dbReference>